<feature type="domain" description="Jacalin-type lectin" evidence="1">
    <location>
        <begin position="287"/>
        <end position="427"/>
    </location>
</feature>
<evidence type="ECO:0000313" key="3">
    <source>
        <dbReference type="Proteomes" id="UP000663840"/>
    </source>
</evidence>
<dbReference type="InterPro" id="IPR001229">
    <property type="entry name" value="Jacalin-like_lectin_dom"/>
</dbReference>
<dbReference type="EMBL" id="CAJMWR010003820">
    <property type="protein sequence ID" value="CAE6471090.1"/>
    <property type="molecule type" value="Genomic_DNA"/>
</dbReference>
<evidence type="ECO:0000259" key="1">
    <source>
        <dbReference type="SMART" id="SM00915"/>
    </source>
</evidence>
<gene>
    <name evidence="2" type="ORF">RDB_LOCUS116435</name>
</gene>
<organism evidence="2 3">
    <name type="scientific">Rhizoctonia solani</name>
    <dbReference type="NCBI Taxonomy" id="456999"/>
    <lineage>
        <taxon>Eukaryota</taxon>
        <taxon>Fungi</taxon>
        <taxon>Dikarya</taxon>
        <taxon>Basidiomycota</taxon>
        <taxon>Agaricomycotina</taxon>
        <taxon>Agaricomycetes</taxon>
        <taxon>Cantharellales</taxon>
        <taxon>Ceratobasidiaceae</taxon>
        <taxon>Rhizoctonia</taxon>
    </lineage>
</organism>
<dbReference type="SUPFAM" id="SSF51101">
    <property type="entry name" value="Mannose-binding lectins"/>
    <property type="match status" value="2"/>
</dbReference>
<protein>
    <recommendedName>
        <fullName evidence="1">Jacalin-type lectin domain-containing protein</fullName>
    </recommendedName>
</protein>
<dbReference type="SMART" id="SM00915">
    <property type="entry name" value="Jacalin"/>
    <property type="match status" value="1"/>
</dbReference>
<sequence>MQIMNNSSFDPEALVSGKSPFLTGIFLDPITGPFAMSRPVATLRQTDNNHIIEINDSVTEDIYSQNELDARYAQLGWPSLSRLPSKPGDVSSFGEQPTIGGEIWASRRFMVQRVSVNVAPEDLRPVEPFVEAIEEALGQETHVLQLKALQKVFAVWGEVIPLNMVAGASLAVTGTLSAGTQLPDGAPPNSPPGDRPYNLSDIIDRHLSTSRTFVRKLESRVQGGFSEALLNEGYEGWLKSVAENPATWTVVKVHRVVPITDILGDKLRRSVEQVFGSSLVYRSPGVGAPHGSGFECDTKVLRAIERIKVWYSDSRIRDISIKYVGGAVSGPYSFGTLNPQSQSDDFILGSGEYITDVFVWYHVDGWIAGLQFFKTSLECSPIYGIKDRELITTHPPVLLSGNGNALLGFSGTFYSDSICQVKAVWRRDITVGRYRHTQTSFTGALHGFVFNDLQHLADPATSRIAEITARAENSLANLCTTYVSISGGAIVRSETPARGTDRGPLQTMILEDDEYIIGVRGSHNHMWMHQIQFITNRSKHQEHPPFGTDKGDVTFDFKAPKNIDGKDMVLHYMAGKACGCVHSILFVWADKPLQATDIQ</sequence>
<dbReference type="PANTHER" id="PTHR47293:SF7">
    <property type="entry name" value="JACALIN-RELATED LECTIN 34-RELATED"/>
    <property type="match status" value="1"/>
</dbReference>
<accession>A0A8H3GXH1</accession>
<reference evidence="2" key="1">
    <citation type="submission" date="2021-01" db="EMBL/GenBank/DDBJ databases">
        <authorList>
            <person name="Kaushik A."/>
        </authorList>
    </citation>
    <scope>NUCLEOTIDE SEQUENCE</scope>
    <source>
        <strain evidence="2">AG1-1A</strain>
    </source>
</reference>
<evidence type="ECO:0000313" key="2">
    <source>
        <dbReference type="EMBL" id="CAE6471090.1"/>
    </source>
</evidence>
<comment type="caution">
    <text evidence="2">The sequence shown here is derived from an EMBL/GenBank/DDBJ whole genome shotgun (WGS) entry which is preliminary data.</text>
</comment>
<dbReference type="Gene3D" id="2.100.10.30">
    <property type="entry name" value="Jacalin-like lectin domain"/>
    <property type="match status" value="2"/>
</dbReference>
<dbReference type="Pfam" id="PF01419">
    <property type="entry name" value="Jacalin"/>
    <property type="match status" value="2"/>
</dbReference>
<dbReference type="AlphaFoldDB" id="A0A8H3GXH1"/>
<name>A0A8H3GXH1_9AGAM</name>
<dbReference type="PANTHER" id="PTHR47293">
    <property type="entry name" value="JACALIN-RELATED LECTIN 3"/>
    <property type="match status" value="1"/>
</dbReference>
<dbReference type="Proteomes" id="UP000663840">
    <property type="component" value="Unassembled WGS sequence"/>
</dbReference>
<proteinExistence type="predicted"/>
<dbReference type="InterPro" id="IPR036404">
    <property type="entry name" value="Jacalin-like_lectin_dom_sf"/>
</dbReference>